<dbReference type="Pfam" id="PF24626">
    <property type="entry name" value="SH3_Tf2-1"/>
    <property type="match status" value="1"/>
</dbReference>
<dbReference type="GO" id="GO:0006338">
    <property type="term" value="P:chromatin remodeling"/>
    <property type="evidence" value="ECO:0007669"/>
    <property type="project" value="UniProtKB-ARBA"/>
</dbReference>
<name>A0A2R6P079_9APHY</name>
<dbReference type="Gene3D" id="2.40.50.40">
    <property type="match status" value="1"/>
</dbReference>
<dbReference type="STRING" id="98765.A0A2R6P079"/>
<evidence type="ECO:0000313" key="3">
    <source>
        <dbReference type="Proteomes" id="UP000186601"/>
    </source>
</evidence>
<dbReference type="AlphaFoldDB" id="A0A2R6P079"/>
<dbReference type="InterPro" id="IPR056924">
    <property type="entry name" value="SH3_Tf2-1"/>
</dbReference>
<sequence length="124" mass="14311">MRWDGPYNVVQAWPNSSVYTLDLPEHSNAFPTFHSSLLKPYIHNDDECYPSRAREVEPPPVLDPDTGEKHQFVERILDRGRGWQYLVRWVGSGPEHDLWLPGSQVDDLKALDVFLQEHNLDSDG</sequence>
<organism evidence="2 3">
    <name type="scientific">Hermanssonia centrifuga</name>
    <dbReference type="NCBI Taxonomy" id="98765"/>
    <lineage>
        <taxon>Eukaryota</taxon>
        <taxon>Fungi</taxon>
        <taxon>Dikarya</taxon>
        <taxon>Basidiomycota</taxon>
        <taxon>Agaricomycotina</taxon>
        <taxon>Agaricomycetes</taxon>
        <taxon>Polyporales</taxon>
        <taxon>Meruliaceae</taxon>
        <taxon>Hermanssonia</taxon>
    </lineage>
</organism>
<evidence type="ECO:0000313" key="2">
    <source>
        <dbReference type="EMBL" id="PSR82058.1"/>
    </source>
</evidence>
<dbReference type="SUPFAM" id="SSF54160">
    <property type="entry name" value="Chromo domain-like"/>
    <property type="match status" value="1"/>
</dbReference>
<reference evidence="2 3" key="1">
    <citation type="submission" date="2018-02" db="EMBL/GenBank/DDBJ databases">
        <title>Genome sequence of the basidiomycete white-rot fungus Phlebia centrifuga.</title>
        <authorList>
            <person name="Granchi Z."/>
            <person name="Peng M."/>
            <person name="de Vries R.P."/>
            <person name="Hilden K."/>
            <person name="Makela M.R."/>
            <person name="Grigoriev I."/>
            <person name="Riley R."/>
        </authorList>
    </citation>
    <scope>NUCLEOTIDE SEQUENCE [LARGE SCALE GENOMIC DNA]</scope>
    <source>
        <strain evidence="2 3">FBCC195</strain>
    </source>
</reference>
<evidence type="ECO:0000259" key="1">
    <source>
        <dbReference type="PROSITE" id="PS50013"/>
    </source>
</evidence>
<dbReference type="InterPro" id="IPR016197">
    <property type="entry name" value="Chromo-like_dom_sf"/>
</dbReference>
<feature type="domain" description="Chromo" evidence="1">
    <location>
        <begin position="71"/>
        <end position="124"/>
    </location>
</feature>
<dbReference type="Proteomes" id="UP000186601">
    <property type="component" value="Unassembled WGS sequence"/>
</dbReference>
<dbReference type="OrthoDB" id="3268967at2759"/>
<dbReference type="SMART" id="SM00298">
    <property type="entry name" value="CHROMO"/>
    <property type="match status" value="1"/>
</dbReference>
<proteinExistence type="predicted"/>
<dbReference type="EMBL" id="MLYV02000600">
    <property type="protein sequence ID" value="PSR82058.1"/>
    <property type="molecule type" value="Genomic_DNA"/>
</dbReference>
<dbReference type="PROSITE" id="PS50013">
    <property type="entry name" value="CHROMO_2"/>
    <property type="match status" value="1"/>
</dbReference>
<comment type="caution">
    <text evidence="2">The sequence shown here is derived from an EMBL/GenBank/DDBJ whole genome shotgun (WGS) entry which is preliminary data.</text>
</comment>
<dbReference type="InterPro" id="IPR000953">
    <property type="entry name" value="Chromo/chromo_shadow_dom"/>
</dbReference>
<accession>A0A2R6P079</accession>
<protein>
    <recommendedName>
        <fullName evidence="1">Chromo domain-containing protein</fullName>
    </recommendedName>
</protein>
<gene>
    <name evidence="2" type="ORF">PHLCEN_2v6128</name>
</gene>
<keyword evidence="3" id="KW-1185">Reference proteome</keyword>